<accession>A0A0D3JMA9</accession>
<organism evidence="2 3">
    <name type="scientific">Emiliania huxleyi (strain CCMP1516)</name>
    <dbReference type="NCBI Taxonomy" id="280463"/>
    <lineage>
        <taxon>Eukaryota</taxon>
        <taxon>Haptista</taxon>
        <taxon>Haptophyta</taxon>
        <taxon>Prymnesiophyceae</taxon>
        <taxon>Isochrysidales</taxon>
        <taxon>Noelaerhabdaceae</taxon>
        <taxon>Emiliania</taxon>
    </lineage>
</organism>
<dbReference type="InterPro" id="IPR011990">
    <property type="entry name" value="TPR-like_helical_dom_sf"/>
</dbReference>
<dbReference type="InterPro" id="IPR050767">
    <property type="entry name" value="Sel1_AlgK"/>
</dbReference>
<dbReference type="GeneID" id="17270191"/>
<dbReference type="PaxDb" id="2903-EOD24644"/>
<dbReference type="AlphaFoldDB" id="A0A0D3JMA9"/>
<dbReference type="Pfam" id="PF08238">
    <property type="entry name" value="Sel1"/>
    <property type="match status" value="3"/>
</dbReference>
<evidence type="ECO:0000256" key="1">
    <source>
        <dbReference type="ARBA" id="ARBA00038101"/>
    </source>
</evidence>
<dbReference type="STRING" id="2903.R1EUV7"/>
<dbReference type="SUPFAM" id="SSF81901">
    <property type="entry name" value="HCP-like"/>
    <property type="match status" value="1"/>
</dbReference>
<evidence type="ECO:0000313" key="3">
    <source>
        <dbReference type="Proteomes" id="UP000013827"/>
    </source>
</evidence>
<dbReference type="PANTHER" id="PTHR11102:SF160">
    <property type="entry name" value="ERAD-ASSOCIATED E3 UBIQUITIN-PROTEIN LIGASE COMPONENT HRD3"/>
    <property type="match status" value="1"/>
</dbReference>
<dbReference type="HOGENOM" id="CLU_1100193_0_0_1"/>
<proteinExistence type="inferred from homology"/>
<reference evidence="2" key="2">
    <citation type="submission" date="2024-10" db="UniProtKB">
        <authorList>
            <consortium name="EnsemblProtists"/>
        </authorList>
    </citation>
    <scope>IDENTIFICATION</scope>
</reference>
<evidence type="ECO:0000313" key="2">
    <source>
        <dbReference type="EnsemblProtists" id="EOD24644"/>
    </source>
</evidence>
<dbReference type="KEGG" id="ehx:EMIHUDRAFT_101048"/>
<comment type="similarity">
    <text evidence="1">Belongs to the sel-1 family.</text>
</comment>
<sequence>MADAMDEEALIDAVAVLKLANPGATAKEVHDLLTKLDGWADESLSRVKKACSKAGKRGLTEKQEQCTGAAEAIRPEANRFPVVDEAAARAAGLNDTGMATLRRYEAAATAGDVDMQYRLGCSDEMIGIGPATTWLRIAAEGGHAKAQYNLACAYKSGEGAPVDYKESARWNRAAAEQGHTEAQCNLGLSYCKGQGVAQSYADAKGWLEKAAAQGDELAAHELGKVQMALAVQARGHIAMFSGREVATGLEKNR</sequence>
<dbReference type="PANTHER" id="PTHR11102">
    <property type="entry name" value="SEL-1-LIKE PROTEIN"/>
    <property type="match status" value="1"/>
</dbReference>
<dbReference type="RefSeq" id="XP_005777073.1">
    <property type="nucleotide sequence ID" value="XM_005777016.1"/>
</dbReference>
<dbReference type="SMART" id="SM00671">
    <property type="entry name" value="SEL1"/>
    <property type="match status" value="2"/>
</dbReference>
<dbReference type="Proteomes" id="UP000013827">
    <property type="component" value="Unassembled WGS sequence"/>
</dbReference>
<dbReference type="Gene3D" id="1.25.40.10">
    <property type="entry name" value="Tetratricopeptide repeat domain"/>
    <property type="match status" value="1"/>
</dbReference>
<dbReference type="EnsemblProtists" id="EOD24644">
    <property type="protein sequence ID" value="EOD24644"/>
    <property type="gene ID" value="EMIHUDRAFT_101048"/>
</dbReference>
<evidence type="ECO:0008006" key="4">
    <source>
        <dbReference type="Google" id="ProtNLM"/>
    </source>
</evidence>
<protein>
    <recommendedName>
        <fullName evidence="4">Sel1 repeat family protein</fullName>
    </recommendedName>
</protein>
<dbReference type="InterPro" id="IPR006597">
    <property type="entry name" value="Sel1-like"/>
</dbReference>
<name>A0A0D3JMA9_EMIH1</name>
<reference evidence="3" key="1">
    <citation type="journal article" date="2013" name="Nature">
        <title>Pan genome of the phytoplankton Emiliania underpins its global distribution.</title>
        <authorList>
            <person name="Read B.A."/>
            <person name="Kegel J."/>
            <person name="Klute M.J."/>
            <person name="Kuo A."/>
            <person name="Lefebvre S.C."/>
            <person name="Maumus F."/>
            <person name="Mayer C."/>
            <person name="Miller J."/>
            <person name="Monier A."/>
            <person name="Salamov A."/>
            <person name="Young J."/>
            <person name="Aguilar M."/>
            <person name="Claverie J.M."/>
            <person name="Frickenhaus S."/>
            <person name="Gonzalez K."/>
            <person name="Herman E.K."/>
            <person name="Lin Y.C."/>
            <person name="Napier J."/>
            <person name="Ogata H."/>
            <person name="Sarno A.F."/>
            <person name="Shmutz J."/>
            <person name="Schroeder D."/>
            <person name="de Vargas C."/>
            <person name="Verret F."/>
            <person name="von Dassow P."/>
            <person name="Valentin K."/>
            <person name="Van de Peer Y."/>
            <person name="Wheeler G."/>
            <person name="Dacks J.B."/>
            <person name="Delwiche C.F."/>
            <person name="Dyhrman S.T."/>
            <person name="Glockner G."/>
            <person name="John U."/>
            <person name="Richards T."/>
            <person name="Worden A.Z."/>
            <person name="Zhang X."/>
            <person name="Grigoriev I.V."/>
            <person name="Allen A.E."/>
            <person name="Bidle K."/>
            <person name="Borodovsky M."/>
            <person name="Bowler C."/>
            <person name="Brownlee C."/>
            <person name="Cock J.M."/>
            <person name="Elias M."/>
            <person name="Gladyshev V.N."/>
            <person name="Groth M."/>
            <person name="Guda C."/>
            <person name="Hadaegh A."/>
            <person name="Iglesias-Rodriguez M.D."/>
            <person name="Jenkins J."/>
            <person name="Jones B.M."/>
            <person name="Lawson T."/>
            <person name="Leese F."/>
            <person name="Lindquist E."/>
            <person name="Lobanov A."/>
            <person name="Lomsadze A."/>
            <person name="Malik S.B."/>
            <person name="Marsh M.E."/>
            <person name="Mackinder L."/>
            <person name="Mock T."/>
            <person name="Mueller-Roeber B."/>
            <person name="Pagarete A."/>
            <person name="Parker M."/>
            <person name="Probert I."/>
            <person name="Quesneville H."/>
            <person name="Raines C."/>
            <person name="Rensing S.A."/>
            <person name="Riano-Pachon D.M."/>
            <person name="Richier S."/>
            <person name="Rokitta S."/>
            <person name="Shiraiwa Y."/>
            <person name="Soanes D.M."/>
            <person name="van der Giezen M."/>
            <person name="Wahlund T.M."/>
            <person name="Williams B."/>
            <person name="Wilson W."/>
            <person name="Wolfe G."/>
            <person name="Wurch L.L."/>
        </authorList>
    </citation>
    <scope>NUCLEOTIDE SEQUENCE</scope>
</reference>
<keyword evidence="3" id="KW-1185">Reference proteome</keyword>